<evidence type="ECO:0000313" key="3">
    <source>
        <dbReference type="Proteomes" id="UP000316621"/>
    </source>
</evidence>
<name>A0A4Y7KS15_PAPSO</name>
<feature type="signal peptide" evidence="1">
    <location>
        <begin position="1"/>
        <end position="26"/>
    </location>
</feature>
<keyword evidence="1" id="KW-0732">Signal</keyword>
<keyword evidence="3" id="KW-1185">Reference proteome</keyword>
<dbReference type="PANTHER" id="PTHR31656">
    <property type="entry name" value="ROOT CAP DOMAIN-CONTAINING PROTEIN"/>
    <property type="match status" value="1"/>
</dbReference>
<dbReference type="EMBL" id="CM010722">
    <property type="protein sequence ID" value="RZC75150.1"/>
    <property type="molecule type" value="Genomic_DNA"/>
</dbReference>
<evidence type="ECO:0000313" key="2">
    <source>
        <dbReference type="EMBL" id="RZC75150.1"/>
    </source>
</evidence>
<accession>A0A4Y7KS15</accession>
<protein>
    <recommendedName>
        <fullName evidence="4">Root cap</fullName>
    </recommendedName>
</protein>
<dbReference type="OrthoDB" id="2012063at2759"/>
<evidence type="ECO:0008006" key="4">
    <source>
        <dbReference type="Google" id="ProtNLM"/>
    </source>
</evidence>
<dbReference type="AlphaFoldDB" id="A0A4Y7KS15"/>
<dbReference type="InterPro" id="IPR009646">
    <property type="entry name" value="Root_cap"/>
</dbReference>
<reference evidence="2 3" key="1">
    <citation type="journal article" date="2018" name="Science">
        <title>The opium poppy genome and morphinan production.</title>
        <authorList>
            <person name="Guo L."/>
            <person name="Winzer T."/>
            <person name="Yang X."/>
            <person name="Li Y."/>
            <person name="Ning Z."/>
            <person name="He Z."/>
            <person name="Teodor R."/>
            <person name="Lu Y."/>
            <person name="Bowser T.A."/>
            <person name="Graham I.A."/>
            <person name="Ye K."/>
        </authorList>
    </citation>
    <scope>NUCLEOTIDE SEQUENCE [LARGE SCALE GENOMIC DNA]</scope>
    <source>
        <strain evidence="3">cv. HN1</strain>
        <tissue evidence="2">Leaves</tissue>
    </source>
</reference>
<evidence type="ECO:0000256" key="1">
    <source>
        <dbReference type="SAM" id="SignalP"/>
    </source>
</evidence>
<sequence length="367" mass="40993">MYTHSSSSSSLHFLVLVLISSLVSLAQPTLADPYERTPTAQPPSKVAAKVFPPQTYSCNDPTTNCFQRNIACPQECPMLKPSSARDKACFIDCNSVSCEAICKNRVPDCTGIGSACYDPRFVGGDGVMFYFHGKTNQTFSLVSDTKFQVNARFIGRRPQGRNRDNTWIQALGFMFNTQTFTLAAKKVAQWDDLVDQLVFTYNNEPLTIEEGHLSTWVASDGQLTVERTSTRNRVLVKLPGITEFYVNVVPVTKEDDRIHNYQIPSDDCFAHLEVQFKFLDLSESVEGVLGQTYRPDFINPVKRGVSMPVMGGEDKFKTSYLLSSDCRRCIFSSENSDDETNSLVLDPTMTVDCTSRTSNGYGVVCRR</sequence>
<dbReference type="Proteomes" id="UP000316621">
    <property type="component" value="Chromosome 8"/>
</dbReference>
<feature type="chain" id="PRO_5021279500" description="Root cap" evidence="1">
    <location>
        <begin position="27"/>
        <end position="367"/>
    </location>
</feature>
<gene>
    <name evidence="2" type="ORF">C5167_050626</name>
</gene>
<dbReference type="OMA" id="PRECPER"/>
<proteinExistence type="predicted"/>
<dbReference type="Gramene" id="RZC75150">
    <property type="protein sequence ID" value="RZC75150"/>
    <property type="gene ID" value="C5167_050626"/>
</dbReference>
<dbReference type="Pfam" id="PF06830">
    <property type="entry name" value="Root_cap"/>
    <property type="match status" value="1"/>
</dbReference>
<organism evidence="2 3">
    <name type="scientific">Papaver somniferum</name>
    <name type="common">Opium poppy</name>
    <dbReference type="NCBI Taxonomy" id="3469"/>
    <lineage>
        <taxon>Eukaryota</taxon>
        <taxon>Viridiplantae</taxon>
        <taxon>Streptophyta</taxon>
        <taxon>Embryophyta</taxon>
        <taxon>Tracheophyta</taxon>
        <taxon>Spermatophyta</taxon>
        <taxon>Magnoliopsida</taxon>
        <taxon>Ranunculales</taxon>
        <taxon>Papaveraceae</taxon>
        <taxon>Papaveroideae</taxon>
        <taxon>Papaver</taxon>
    </lineage>
</organism>